<evidence type="ECO:0000313" key="3">
    <source>
        <dbReference type="EMBL" id="RXS66806.1"/>
    </source>
</evidence>
<comment type="caution">
    <text evidence="3">The sequence shown here is derived from an EMBL/GenBank/DDBJ whole genome shotgun (WGS) entry which is preliminary data.</text>
</comment>
<evidence type="ECO:0000256" key="1">
    <source>
        <dbReference type="SAM" id="MobiDB-lite"/>
    </source>
</evidence>
<gene>
    <name evidence="3" type="ORF">EST54_14045</name>
</gene>
<feature type="signal peptide" evidence="2">
    <location>
        <begin position="1"/>
        <end position="23"/>
    </location>
</feature>
<organism evidence="3 4">
    <name type="scientific">Streptomyces sioyaensis</name>
    <dbReference type="NCBI Taxonomy" id="67364"/>
    <lineage>
        <taxon>Bacteria</taxon>
        <taxon>Bacillati</taxon>
        <taxon>Actinomycetota</taxon>
        <taxon>Actinomycetes</taxon>
        <taxon>Kitasatosporales</taxon>
        <taxon>Streptomycetaceae</taxon>
        <taxon>Streptomyces</taxon>
    </lineage>
</organism>
<evidence type="ECO:0000256" key="2">
    <source>
        <dbReference type="SAM" id="SignalP"/>
    </source>
</evidence>
<accession>A0A4Q1QXS1</accession>
<proteinExistence type="predicted"/>
<name>A0A4Q1QXS1_9ACTN</name>
<dbReference type="Proteomes" id="UP000289482">
    <property type="component" value="Unassembled WGS sequence"/>
</dbReference>
<dbReference type="PROSITE" id="PS51318">
    <property type="entry name" value="TAT"/>
    <property type="match status" value="1"/>
</dbReference>
<dbReference type="InterPro" id="IPR006311">
    <property type="entry name" value="TAT_signal"/>
</dbReference>
<dbReference type="AlphaFoldDB" id="A0A4Q1QXS1"/>
<protein>
    <recommendedName>
        <fullName evidence="5">DUF11 domain-containing protein</fullName>
    </recommendedName>
</protein>
<dbReference type="EMBL" id="SDIF01000032">
    <property type="protein sequence ID" value="RXS66806.1"/>
    <property type="molecule type" value="Genomic_DNA"/>
</dbReference>
<evidence type="ECO:0008006" key="5">
    <source>
        <dbReference type="Google" id="ProtNLM"/>
    </source>
</evidence>
<feature type="region of interest" description="Disordered" evidence="1">
    <location>
        <begin position="32"/>
        <end position="75"/>
    </location>
</feature>
<feature type="compositionally biased region" description="Gly residues" evidence="1">
    <location>
        <begin position="54"/>
        <end position="63"/>
    </location>
</feature>
<feature type="region of interest" description="Disordered" evidence="1">
    <location>
        <begin position="220"/>
        <end position="248"/>
    </location>
</feature>
<feature type="chain" id="PRO_5038730931" description="DUF11 domain-containing protein" evidence="2">
    <location>
        <begin position="24"/>
        <end position="418"/>
    </location>
</feature>
<feature type="compositionally biased region" description="Low complexity" evidence="1">
    <location>
        <begin position="237"/>
        <end position="248"/>
    </location>
</feature>
<sequence length="418" mass="44183">MKIRRTLTAAAAAAVLAPATVLAAPTAAFATEPVSEAGPRTPASPDLPDAATPAGGGATGGGRNANDSDGAGQPCAFESDQLHVTVRGLPHQLAAGGAWTPFSMTLTNTTGKALGEVQPFLLVSSAEDVDRPYWELETEYRDAKTGRWKTFHDAAPEDLFGFIAVGPRSAVTLQLRTRVVKDAKPGAGYALAAGDYRNLDGSCGSAKEAWYDFTILPRGAKPTQPATTKPGKPGGTAEPSHSAASASQAAPAAEIPTCYDVSNGQYHNNALVGRSFGIPKSIPLGTQWTTYTATLTNASAKELKSLELRAKLGSYVYNEGERDLSPYGDLQYWDTSQRAWKTLRQADGKAGGSAPGPKTLKPRESVHVQLRFRVSKDLPLDQTYDAFTGLTGTFVDRYRDTDCTSHGDADGGFYPRKG</sequence>
<evidence type="ECO:0000313" key="4">
    <source>
        <dbReference type="Proteomes" id="UP000289482"/>
    </source>
</evidence>
<keyword evidence="4" id="KW-1185">Reference proteome</keyword>
<reference evidence="3 4" key="1">
    <citation type="submission" date="2019-01" db="EMBL/GenBank/DDBJ databases">
        <title>Draft genome sequences of the type strain Streptomyces sioyaensis DSM 40032 and its novel strain, TM32, a thermotolerant antibiotics-producing actinobacterium.</title>
        <authorList>
            <person name="Nakaew N."/>
            <person name="Lumyong S."/>
            <person name="Sloan W.T."/>
            <person name="Sungthong R."/>
        </authorList>
    </citation>
    <scope>NUCLEOTIDE SEQUENCE [LARGE SCALE GENOMIC DNA]</scope>
    <source>
        <strain evidence="3 4">DSM 40032</strain>
    </source>
</reference>
<keyword evidence="2" id="KW-0732">Signal</keyword>